<dbReference type="PANTHER" id="PTHR12357">
    <property type="entry name" value="YTH YT521-B HOMOLOGY DOMAIN-CONTAINING"/>
    <property type="match status" value="1"/>
</dbReference>
<dbReference type="EMBL" id="VTUU01000023">
    <property type="protein sequence ID" value="KAA1170317.1"/>
    <property type="molecule type" value="Genomic_DNA"/>
</dbReference>
<gene>
    <name evidence="2" type="ORF">FWJ25_19070</name>
</gene>
<dbReference type="GO" id="GO:0005737">
    <property type="term" value="C:cytoplasm"/>
    <property type="evidence" value="ECO:0007669"/>
    <property type="project" value="TreeGrafter"/>
</dbReference>
<dbReference type="Proteomes" id="UP000323161">
    <property type="component" value="Unassembled WGS sequence"/>
</dbReference>
<dbReference type="GO" id="GO:0003729">
    <property type="term" value="F:mRNA binding"/>
    <property type="evidence" value="ECO:0007669"/>
    <property type="project" value="TreeGrafter"/>
</dbReference>
<accession>A0A5B0V738</accession>
<keyword evidence="3" id="KW-1185">Reference proteome</keyword>
<dbReference type="PANTHER" id="PTHR12357:SF99">
    <property type="entry name" value="YTH DOMAIN-CONTAINING PROTEIN ECT2-RELATED"/>
    <property type="match status" value="1"/>
</dbReference>
<proteinExistence type="predicted"/>
<reference evidence="2 3" key="1">
    <citation type="submission" date="2019-08" db="EMBL/GenBank/DDBJ databases">
        <title>Marinobacter ZYF650 sp. nov., a marine bacterium isolated from seawater of the Mariana trench.</title>
        <authorList>
            <person name="Ahmad W."/>
        </authorList>
    </citation>
    <scope>NUCLEOTIDE SEQUENCE [LARGE SCALE GENOMIC DNA]</scope>
    <source>
        <strain evidence="2 3">ZYF650</strain>
    </source>
</reference>
<protein>
    <submittedName>
        <fullName evidence="2">YTH domain-containing protein</fullName>
    </submittedName>
</protein>
<organism evidence="2 3">
    <name type="scientific">Marinobacter salinexigens</name>
    <dbReference type="NCBI Taxonomy" id="2919747"/>
    <lineage>
        <taxon>Bacteria</taxon>
        <taxon>Pseudomonadati</taxon>
        <taxon>Pseudomonadota</taxon>
        <taxon>Gammaproteobacteria</taxon>
        <taxon>Pseudomonadales</taxon>
        <taxon>Marinobacteraceae</taxon>
        <taxon>Marinobacter</taxon>
    </lineage>
</organism>
<dbReference type="AlphaFoldDB" id="A0A5B0V738"/>
<comment type="caution">
    <text evidence="2">The sequence shown here is derived from an EMBL/GenBank/DDBJ whole genome shotgun (WGS) entry which is preliminary data.</text>
</comment>
<evidence type="ECO:0000313" key="2">
    <source>
        <dbReference type="EMBL" id="KAA1170317.1"/>
    </source>
</evidence>
<dbReference type="Gene3D" id="3.10.590.10">
    <property type="entry name" value="ph1033 like domains"/>
    <property type="match status" value="1"/>
</dbReference>
<feature type="domain" description="YTH" evidence="1">
    <location>
        <begin position="1"/>
        <end position="36"/>
    </location>
</feature>
<dbReference type="GO" id="GO:0061157">
    <property type="term" value="P:mRNA destabilization"/>
    <property type="evidence" value="ECO:0007669"/>
    <property type="project" value="TreeGrafter"/>
</dbReference>
<sequence>MVGRVDFNKTVEYWQQDKWNGCFPVKWHIVKDVPNSGSS</sequence>
<dbReference type="InterPro" id="IPR007275">
    <property type="entry name" value="YTH_domain"/>
</dbReference>
<evidence type="ECO:0000259" key="1">
    <source>
        <dbReference type="Pfam" id="PF04146"/>
    </source>
</evidence>
<dbReference type="InterPro" id="IPR045168">
    <property type="entry name" value="YTH_prot"/>
</dbReference>
<name>A0A5B0V738_9GAMM</name>
<dbReference type="Pfam" id="PF04146">
    <property type="entry name" value="YTH"/>
    <property type="match status" value="1"/>
</dbReference>
<evidence type="ECO:0000313" key="3">
    <source>
        <dbReference type="Proteomes" id="UP000323161"/>
    </source>
</evidence>